<gene>
    <name evidence="1" type="primary">csy2</name>
    <name evidence="1" type="ordered locus">DNO_0168</name>
</gene>
<evidence type="ECO:0000313" key="1">
    <source>
        <dbReference type="EMBL" id="ABQ13203.1"/>
    </source>
</evidence>
<dbReference type="NCBIfam" id="TIGR02565">
    <property type="entry name" value="cas_Csy2"/>
    <property type="match status" value="1"/>
</dbReference>
<dbReference type="Pfam" id="PF09614">
    <property type="entry name" value="Cas_Csy2"/>
    <property type="match status" value="1"/>
</dbReference>
<dbReference type="HOGENOM" id="CLU_073578_0_0_6"/>
<dbReference type="InterPro" id="IPR013398">
    <property type="entry name" value="CRISPR-assoc_prot_Csy2"/>
</dbReference>
<dbReference type="KEGG" id="dno:DNO_0168"/>
<dbReference type="AlphaFoldDB" id="A5EWL2"/>
<dbReference type="CDD" id="cd09676">
    <property type="entry name" value="Csy2_I-F"/>
    <property type="match status" value="1"/>
</dbReference>
<organism evidence="1 2">
    <name type="scientific">Dichelobacter nodosus (strain VCS1703A)</name>
    <dbReference type="NCBI Taxonomy" id="246195"/>
    <lineage>
        <taxon>Bacteria</taxon>
        <taxon>Pseudomonadati</taxon>
        <taxon>Pseudomonadota</taxon>
        <taxon>Gammaproteobacteria</taxon>
        <taxon>Cardiobacteriales</taxon>
        <taxon>Cardiobacteriaceae</taxon>
        <taxon>Dichelobacter</taxon>
    </lineage>
</organism>
<protein>
    <recommendedName>
        <fullName evidence="3">Type I-F CRISPR-associated protein Csy2</fullName>
    </recommendedName>
</protein>
<accession>A5EWL2</accession>
<keyword evidence="2" id="KW-1185">Reference proteome</keyword>
<dbReference type="Proteomes" id="UP000000248">
    <property type="component" value="Chromosome"/>
</dbReference>
<reference evidence="1 2" key="1">
    <citation type="journal article" date="2007" name="Nat. Biotechnol.">
        <title>Genome sequence and identification of candidate vaccine antigens from the animal pathogen Dichelobacter nodosus.</title>
        <authorList>
            <person name="Myers G.S."/>
            <person name="Parker D."/>
            <person name="Al-Hasani K."/>
            <person name="Kennan R.M."/>
            <person name="Seemann T."/>
            <person name="Ren Q."/>
            <person name="Badger J.H."/>
            <person name="Selengut J.D."/>
            <person name="Deboy R.T."/>
            <person name="Tettelin H."/>
            <person name="Boyce J.D."/>
            <person name="McCarl V.P."/>
            <person name="Han X."/>
            <person name="Nelson W.C."/>
            <person name="Madupu R."/>
            <person name="Mohamoud Y."/>
            <person name="Holley T."/>
            <person name="Fedorova N."/>
            <person name="Khouri H."/>
            <person name="Bottomley S.P."/>
            <person name="Whittington R.J."/>
            <person name="Adler B."/>
            <person name="Songer J.G."/>
            <person name="Rood J.I."/>
            <person name="Paulsen I.T."/>
        </authorList>
    </citation>
    <scope>NUCLEOTIDE SEQUENCE [LARGE SCALE GENOMIC DNA]</scope>
    <source>
        <strain evidence="1 2">VCS1703A</strain>
    </source>
</reference>
<name>A5EWL2_DICNV</name>
<dbReference type="RefSeq" id="WP_011927918.1">
    <property type="nucleotide sequence ID" value="NC_009446.1"/>
</dbReference>
<evidence type="ECO:0008006" key="3">
    <source>
        <dbReference type="Google" id="ProtNLM"/>
    </source>
</evidence>
<dbReference type="OrthoDB" id="1550641at2"/>
<evidence type="ECO:0000313" key="2">
    <source>
        <dbReference type="Proteomes" id="UP000000248"/>
    </source>
</evidence>
<proteinExistence type="predicted"/>
<sequence length="316" mass="35530">MSSIESFIYPDLKRVGFLLIKRLEVINANALSSPLTYGFPAITAFTGAVHALSRKINRSEALADIFLDGVLIAAHSCQPQTYREYFNKPFTFIQSRHPVEKTGDTAPIIQEGYCHLTVSLLIGVYAKDGYLSEEQIEALKKQLFIAIQQQPLAGGNVIGLDAQEPIQFYKDDVDQCVSELLPAFVLIDAHKELTAITQELQKDNPAATALDALIETASLHHIPSDEQENNWEIYSVKKGRGWLVPIPIGYQGISPQYDAGVMKNARNPHYPSQYVEALYSLGKWVFPYSIDLIDNAMWYQKYDAEKDLYLVTHLME</sequence>
<dbReference type="eggNOG" id="ENOG502Z9HE">
    <property type="taxonomic scope" value="Bacteria"/>
</dbReference>
<dbReference type="STRING" id="246195.DNO_0168"/>
<dbReference type="EMBL" id="CP000513">
    <property type="protein sequence ID" value="ABQ13203.1"/>
    <property type="molecule type" value="Genomic_DNA"/>
</dbReference>